<evidence type="ECO:0000259" key="2">
    <source>
        <dbReference type="PROSITE" id="PS50020"/>
    </source>
</evidence>
<evidence type="ECO:0000256" key="1">
    <source>
        <dbReference type="SAM" id="SignalP"/>
    </source>
</evidence>
<comment type="caution">
    <text evidence="3">The sequence shown here is derived from an EMBL/GenBank/DDBJ whole genome shotgun (WGS) entry which is preliminary data.</text>
</comment>
<dbReference type="EMBL" id="CM031833">
    <property type="protein sequence ID" value="KAG6696864.1"/>
    <property type="molecule type" value="Genomic_DNA"/>
</dbReference>
<gene>
    <name evidence="3" type="ORF">I3842_09G170000</name>
</gene>
<dbReference type="Proteomes" id="UP000811246">
    <property type="component" value="Chromosome 9"/>
</dbReference>
<dbReference type="PROSITE" id="PS50020">
    <property type="entry name" value="WW_DOMAIN_2"/>
    <property type="match status" value="1"/>
</dbReference>
<accession>A0A922J9K6</accession>
<dbReference type="InterPro" id="IPR001202">
    <property type="entry name" value="WW_dom"/>
</dbReference>
<reference evidence="3" key="1">
    <citation type="submission" date="2021-01" db="EMBL/GenBank/DDBJ databases">
        <authorList>
            <person name="Lovell J.T."/>
            <person name="Bentley N."/>
            <person name="Bhattarai G."/>
            <person name="Jenkins J.W."/>
            <person name="Sreedasyam A."/>
            <person name="Alarcon Y."/>
            <person name="Bock C."/>
            <person name="Boston L."/>
            <person name="Carlson J."/>
            <person name="Cervantes K."/>
            <person name="Clermont K."/>
            <person name="Krom N."/>
            <person name="Kubenka K."/>
            <person name="Mamidi S."/>
            <person name="Mattison C."/>
            <person name="Monteros M."/>
            <person name="Pisani C."/>
            <person name="Plott C."/>
            <person name="Rajasekar S."/>
            <person name="Rhein H.S."/>
            <person name="Rohla C."/>
            <person name="Song M."/>
            <person name="Hilaire R.S."/>
            <person name="Shu S."/>
            <person name="Wells L."/>
            <person name="Wang X."/>
            <person name="Webber J."/>
            <person name="Heerema R.J."/>
            <person name="Klein P."/>
            <person name="Conner P."/>
            <person name="Grauke L."/>
            <person name="Grimwood J."/>
            <person name="Schmutz J."/>
            <person name="Randall J.J."/>
        </authorList>
    </citation>
    <scope>NUCLEOTIDE SEQUENCE</scope>
    <source>
        <tissue evidence="3">Leaf</tissue>
    </source>
</reference>
<sequence>MGSIEKGLFLIFLSYLCICSTSSPLQNGLTFSRYYYNMRTKQSVWEKPA</sequence>
<protein>
    <recommendedName>
        <fullName evidence="2">WW domain-containing protein</fullName>
    </recommendedName>
</protein>
<evidence type="ECO:0000313" key="4">
    <source>
        <dbReference type="Proteomes" id="UP000811246"/>
    </source>
</evidence>
<proteinExistence type="predicted"/>
<evidence type="ECO:0000313" key="3">
    <source>
        <dbReference type="EMBL" id="KAG6696864.1"/>
    </source>
</evidence>
<dbReference type="AlphaFoldDB" id="A0A922J9K6"/>
<feature type="chain" id="PRO_5037827889" description="WW domain-containing protein" evidence="1">
    <location>
        <begin position="25"/>
        <end position="49"/>
    </location>
</feature>
<feature type="signal peptide" evidence="1">
    <location>
        <begin position="1"/>
        <end position="24"/>
    </location>
</feature>
<organism evidence="3 4">
    <name type="scientific">Carya illinoinensis</name>
    <name type="common">Pecan</name>
    <dbReference type="NCBI Taxonomy" id="32201"/>
    <lineage>
        <taxon>Eukaryota</taxon>
        <taxon>Viridiplantae</taxon>
        <taxon>Streptophyta</taxon>
        <taxon>Embryophyta</taxon>
        <taxon>Tracheophyta</taxon>
        <taxon>Spermatophyta</taxon>
        <taxon>Magnoliopsida</taxon>
        <taxon>eudicotyledons</taxon>
        <taxon>Gunneridae</taxon>
        <taxon>Pentapetalae</taxon>
        <taxon>rosids</taxon>
        <taxon>fabids</taxon>
        <taxon>Fagales</taxon>
        <taxon>Juglandaceae</taxon>
        <taxon>Carya</taxon>
    </lineage>
</organism>
<name>A0A922J9K6_CARIL</name>
<keyword evidence="1" id="KW-0732">Signal</keyword>
<dbReference type="CDD" id="cd00201">
    <property type="entry name" value="WW"/>
    <property type="match status" value="1"/>
</dbReference>
<feature type="domain" description="WW" evidence="2">
    <location>
        <begin position="34"/>
        <end position="49"/>
    </location>
</feature>